<dbReference type="EMBL" id="BAAAVV010000003">
    <property type="protein sequence ID" value="GAA3164235.1"/>
    <property type="molecule type" value="Genomic_DNA"/>
</dbReference>
<comment type="caution">
    <text evidence="2">The sequence shown here is derived from an EMBL/GenBank/DDBJ whole genome shotgun (WGS) entry which is preliminary data.</text>
</comment>
<feature type="transmembrane region" description="Helical" evidence="1">
    <location>
        <begin position="309"/>
        <end position="330"/>
    </location>
</feature>
<evidence type="ECO:0000256" key="1">
    <source>
        <dbReference type="SAM" id="Phobius"/>
    </source>
</evidence>
<feature type="transmembrane region" description="Helical" evidence="1">
    <location>
        <begin position="197"/>
        <end position="217"/>
    </location>
</feature>
<feature type="transmembrane region" description="Helical" evidence="1">
    <location>
        <begin position="278"/>
        <end position="303"/>
    </location>
</feature>
<feature type="transmembrane region" description="Helical" evidence="1">
    <location>
        <begin position="53"/>
        <end position="70"/>
    </location>
</feature>
<reference evidence="3" key="1">
    <citation type="journal article" date="2019" name="Int. J. Syst. Evol. Microbiol.">
        <title>The Global Catalogue of Microorganisms (GCM) 10K type strain sequencing project: providing services to taxonomists for standard genome sequencing and annotation.</title>
        <authorList>
            <consortium name="The Broad Institute Genomics Platform"/>
            <consortium name="The Broad Institute Genome Sequencing Center for Infectious Disease"/>
            <person name="Wu L."/>
            <person name="Ma J."/>
        </authorList>
    </citation>
    <scope>NUCLEOTIDE SEQUENCE [LARGE SCALE GENOMIC DNA]</scope>
    <source>
        <strain evidence="3">JCM 15614</strain>
    </source>
</reference>
<organism evidence="2 3">
    <name type="scientific">Blastococcus jejuensis</name>
    <dbReference type="NCBI Taxonomy" id="351224"/>
    <lineage>
        <taxon>Bacteria</taxon>
        <taxon>Bacillati</taxon>
        <taxon>Actinomycetota</taxon>
        <taxon>Actinomycetes</taxon>
        <taxon>Geodermatophilales</taxon>
        <taxon>Geodermatophilaceae</taxon>
        <taxon>Blastococcus</taxon>
    </lineage>
</organism>
<keyword evidence="3" id="KW-1185">Reference proteome</keyword>
<evidence type="ECO:0000313" key="2">
    <source>
        <dbReference type="EMBL" id="GAA3164235.1"/>
    </source>
</evidence>
<dbReference type="Proteomes" id="UP001499924">
    <property type="component" value="Unassembled WGS sequence"/>
</dbReference>
<protein>
    <submittedName>
        <fullName evidence="2">Uncharacterized protein</fullName>
    </submittedName>
</protein>
<feature type="transmembrane region" description="Helical" evidence="1">
    <location>
        <begin position="146"/>
        <end position="168"/>
    </location>
</feature>
<feature type="transmembrane region" description="Helical" evidence="1">
    <location>
        <begin position="224"/>
        <end position="243"/>
    </location>
</feature>
<feature type="transmembrane region" description="Helical" evidence="1">
    <location>
        <begin position="112"/>
        <end position="134"/>
    </location>
</feature>
<accession>A0ABP6P1G1</accession>
<feature type="transmembrane region" description="Helical" evidence="1">
    <location>
        <begin position="249"/>
        <end position="266"/>
    </location>
</feature>
<sequence>MVTATSSAGRGATYSGRRQVVTVLAGSWVVLGVFIDGWAHFNRPSLETFFTPWHGLLYSGAAALFGWLLLPSPSVARRDRVWAVAAAAIFTAGGLGDLAWHQTFGVETGIDALVSPTHLLLMLGGLLGLTAPLRESRQQRLEGFRAALPALGSVTLAAALSAFFLLYVSPFAADAPTMALTTIPEGAPGHEAAEAPAVAGLAAYLVSTAVVVIPVLLLRIRGVLPFGAITVLVTSVATLSAAVTQFEQPAAPIAALIAGLVADAVVRSGRNLPASTQLPAIGAVVPLLLWGAQLLALAVTIGVRWPAELLIGVVLLSTMFGAVLGLLAVPRVRSGRDSTR</sequence>
<feature type="transmembrane region" description="Helical" evidence="1">
    <location>
        <begin position="20"/>
        <end position="41"/>
    </location>
</feature>
<name>A0ABP6P1G1_9ACTN</name>
<evidence type="ECO:0000313" key="3">
    <source>
        <dbReference type="Proteomes" id="UP001499924"/>
    </source>
</evidence>
<gene>
    <name evidence="2" type="ORF">GCM10010531_15530</name>
</gene>
<feature type="transmembrane region" description="Helical" evidence="1">
    <location>
        <begin position="82"/>
        <end position="100"/>
    </location>
</feature>
<proteinExistence type="predicted"/>
<keyword evidence="1" id="KW-1133">Transmembrane helix</keyword>
<keyword evidence="1" id="KW-0812">Transmembrane</keyword>
<keyword evidence="1" id="KW-0472">Membrane</keyword>
<dbReference type="RefSeq" id="WP_344688189.1">
    <property type="nucleotide sequence ID" value="NZ_BAAAVV010000003.1"/>
</dbReference>